<dbReference type="GeneID" id="43650298"/>
<feature type="region of interest" description="Disordered" evidence="1">
    <location>
        <begin position="33"/>
        <end position="65"/>
    </location>
</feature>
<keyword evidence="3" id="KW-1185">Reference proteome</keyword>
<evidence type="ECO:0000256" key="1">
    <source>
        <dbReference type="SAM" id="MobiDB-lite"/>
    </source>
</evidence>
<organism evidence="2 3">
    <name type="scientific">Aspergillus caelatus</name>
    <dbReference type="NCBI Taxonomy" id="61420"/>
    <lineage>
        <taxon>Eukaryota</taxon>
        <taxon>Fungi</taxon>
        <taxon>Dikarya</taxon>
        <taxon>Ascomycota</taxon>
        <taxon>Pezizomycotina</taxon>
        <taxon>Eurotiomycetes</taxon>
        <taxon>Eurotiomycetidae</taxon>
        <taxon>Eurotiales</taxon>
        <taxon>Aspergillaceae</taxon>
        <taxon>Aspergillus</taxon>
        <taxon>Aspergillus subgen. Circumdati</taxon>
    </lineage>
</organism>
<proteinExistence type="predicted"/>
<gene>
    <name evidence="2" type="ORF">BDV27DRAFT_123367</name>
</gene>
<dbReference type="Proteomes" id="UP000326268">
    <property type="component" value="Unassembled WGS sequence"/>
</dbReference>
<reference evidence="2 3" key="1">
    <citation type="submission" date="2019-04" db="EMBL/GenBank/DDBJ databases">
        <title>Friends and foes A comparative genomics studyof 23 Aspergillus species from section Flavi.</title>
        <authorList>
            <consortium name="DOE Joint Genome Institute"/>
            <person name="Kjaerbolling I."/>
            <person name="Vesth T."/>
            <person name="Frisvad J.C."/>
            <person name="Nybo J.L."/>
            <person name="Theobald S."/>
            <person name="Kildgaard S."/>
            <person name="Isbrandt T."/>
            <person name="Kuo A."/>
            <person name="Sato A."/>
            <person name="Lyhne E.K."/>
            <person name="Kogle M.E."/>
            <person name="Wiebenga A."/>
            <person name="Kun R.S."/>
            <person name="Lubbers R.J."/>
            <person name="Makela M.R."/>
            <person name="Barry K."/>
            <person name="Chovatia M."/>
            <person name="Clum A."/>
            <person name="Daum C."/>
            <person name="Haridas S."/>
            <person name="He G."/>
            <person name="LaButti K."/>
            <person name="Lipzen A."/>
            <person name="Mondo S."/>
            <person name="Riley R."/>
            <person name="Salamov A."/>
            <person name="Simmons B.A."/>
            <person name="Magnuson J.K."/>
            <person name="Henrissat B."/>
            <person name="Mortensen U.H."/>
            <person name="Larsen T.O."/>
            <person name="Devries R.P."/>
            <person name="Grigoriev I.V."/>
            <person name="Machida M."/>
            <person name="Baker S.E."/>
            <person name="Andersen M.R."/>
        </authorList>
    </citation>
    <scope>NUCLEOTIDE SEQUENCE [LARGE SCALE GENOMIC DNA]</scope>
    <source>
        <strain evidence="2 3">CBS 763.97</strain>
    </source>
</reference>
<dbReference type="EMBL" id="ML737593">
    <property type="protein sequence ID" value="KAE8367753.1"/>
    <property type="molecule type" value="Genomic_DNA"/>
</dbReference>
<accession>A0A5N7ADL8</accession>
<evidence type="ECO:0000313" key="2">
    <source>
        <dbReference type="EMBL" id="KAE8367753.1"/>
    </source>
</evidence>
<evidence type="ECO:0000313" key="3">
    <source>
        <dbReference type="Proteomes" id="UP000326268"/>
    </source>
</evidence>
<sequence length="65" mass="7045">MLPSHARAMTLTEYAIPLLAFQSSLLSTNVYQSSGVGNDSYSSKDDSYGVRHKARPNIDTPLTVA</sequence>
<protein>
    <submittedName>
        <fullName evidence="2">Uncharacterized protein</fullName>
    </submittedName>
</protein>
<dbReference type="AlphaFoldDB" id="A0A5N7ADL8"/>
<name>A0A5N7ADL8_9EURO</name>
<dbReference type="RefSeq" id="XP_031930834.1">
    <property type="nucleotide sequence ID" value="XM_032065852.1"/>
</dbReference>